<dbReference type="EMBL" id="BDDD01000442">
    <property type="protein sequence ID" value="GAV65914.1"/>
    <property type="molecule type" value="Genomic_DNA"/>
</dbReference>
<gene>
    <name evidence="2" type="ORF">CFOL_v3_09426</name>
</gene>
<dbReference type="Pfam" id="PF20167">
    <property type="entry name" value="Transposase_32"/>
    <property type="match status" value="1"/>
</dbReference>
<keyword evidence="3" id="KW-1185">Reference proteome</keyword>
<name>A0A1Q3BDI8_CEPFO</name>
<protein>
    <recommendedName>
        <fullName evidence="1">Putative plant transposon protein domain-containing protein</fullName>
    </recommendedName>
</protein>
<feature type="domain" description="Putative plant transposon protein" evidence="1">
    <location>
        <begin position="36"/>
        <end position="198"/>
    </location>
</feature>
<sequence>DRYNSVLNSVKLHNEKWLDREILISNIASTRSWLEHLGWFDYLCSSHLIYPRLVKLFYVFLEKTTSFVAKLFVLGNAVEITPVFIAETLGIPCTSITHFNDIEKSDALEICLERFDINPLMTVPSIHLPIATRKLLFLITNTSLPREGSHTLPSERDLNLVGCMKNVTLVNLSYLIVNHILSRPNHLPYLMLISRILSSLNLDIKDEYNVKPKTKQLINKASFRSCNIKFEDGLW</sequence>
<dbReference type="InParanoid" id="A0A1Q3BDI8"/>
<feature type="non-terminal residue" evidence="2">
    <location>
        <position position="235"/>
    </location>
</feature>
<reference evidence="3" key="1">
    <citation type="submission" date="2016-04" db="EMBL/GenBank/DDBJ databases">
        <title>Cephalotus genome sequencing.</title>
        <authorList>
            <person name="Fukushima K."/>
            <person name="Hasebe M."/>
            <person name="Fang X."/>
        </authorList>
    </citation>
    <scope>NUCLEOTIDE SEQUENCE [LARGE SCALE GENOMIC DNA]</scope>
    <source>
        <strain evidence="3">cv. St1</strain>
    </source>
</reference>
<dbReference type="InterPro" id="IPR046796">
    <property type="entry name" value="Transposase_32_dom"/>
</dbReference>
<dbReference type="AlphaFoldDB" id="A0A1Q3BDI8"/>
<accession>A0A1Q3BDI8</accession>
<evidence type="ECO:0000259" key="1">
    <source>
        <dbReference type="Pfam" id="PF20167"/>
    </source>
</evidence>
<dbReference type="Proteomes" id="UP000187406">
    <property type="component" value="Unassembled WGS sequence"/>
</dbReference>
<evidence type="ECO:0000313" key="2">
    <source>
        <dbReference type="EMBL" id="GAV65914.1"/>
    </source>
</evidence>
<organism evidence="2 3">
    <name type="scientific">Cephalotus follicularis</name>
    <name type="common">Albany pitcher plant</name>
    <dbReference type="NCBI Taxonomy" id="3775"/>
    <lineage>
        <taxon>Eukaryota</taxon>
        <taxon>Viridiplantae</taxon>
        <taxon>Streptophyta</taxon>
        <taxon>Embryophyta</taxon>
        <taxon>Tracheophyta</taxon>
        <taxon>Spermatophyta</taxon>
        <taxon>Magnoliopsida</taxon>
        <taxon>eudicotyledons</taxon>
        <taxon>Gunneridae</taxon>
        <taxon>Pentapetalae</taxon>
        <taxon>rosids</taxon>
        <taxon>fabids</taxon>
        <taxon>Oxalidales</taxon>
        <taxon>Cephalotaceae</taxon>
        <taxon>Cephalotus</taxon>
    </lineage>
</organism>
<feature type="non-terminal residue" evidence="2">
    <location>
        <position position="1"/>
    </location>
</feature>
<proteinExistence type="predicted"/>
<evidence type="ECO:0000313" key="3">
    <source>
        <dbReference type="Proteomes" id="UP000187406"/>
    </source>
</evidence>
<comment type="caution">
    <text evidence="2">The sequence shown here is derived from an EMBL/GenBank/DDBJ whole genome shotgun (WGS) entry which is preliminary data.</text>
</comment>